<dbReference type="Proteomes" id="UP001054945">
    <property type="component" value="Unassembled WGS sequence"/>
</dbReference>
<protein>
    <submittedName>
        <fullName evidence="2">Uncharacterized protein</fullName>
    </submittedName>
</protein>
<proteinExistence type="predicted"/>
<keyword evidence="1" id="KW-0472">Membrane</keyword>
<keyword evidence="1" id="KW-1133">Transmembrane helix</keyword>
<gene>
    <name evidence="2" type="ORF">CEXT_804751</name>
</gene>
<feature type="transmembrane region" description="Helical" evidence="1">
    <location>
        <begin position="27"/>
        <end position="45"/>
    </location>
</feature>
<keyword evidence="1" id="KW-0812">Transmembrane</keyword>
<dbReference type="AlphaFoldDB" id="A0AAV4RPL2"/>
<name>A0AAV4RPL2_CAEEX</name>
<reference evidence="2 3" key="1">
    <citation type="submission" date="2021-06" db="EMBL/GenBank/DDBJ databases">
        <title>Caerostris extrusa draft genome.</title>
        <authorList>
            <person name="Kono N."/>
            <person name="Arakawa K."/>
        </authorList>
    </citation>
    <scope>NUCLEOTIDE SEQUENCE [LARGE SCALE GENOMIC DNA]</scope>
</reference>
<dbReference type="EMBL" id="BPLR01008289">
    <property type="protein sequence ID" value="GIY23554.1"/>
    <property type="molecule type" value="Genomic_DNA"/>
</dbReference>
<comment type="caution">
    <text evidence="2">The sequence shown here is derived from an EMBL/GenBank/DDBJ whole genome shotgun (WGS) entry which is preliminary data.</text>
</comment>
<organism evidence="2 3">
    <name type="scientific">Caerostris extrusa</name>
    <name type="common">Bark spider</name>
    <name type="synonym">Caerostris bankana</name>
    <dbReference type="NCBI Taxonomy" id="172846"/>
    <lineage>
        <taxon>Eukaryota</taxon>
        <taxon>Metazoa</taxon>
        <taxon>Ecdysozoa</taxon>
        <taxon>Arthropoda</taxon>
        <taxon>Chelicerata</taxon>
        <taxon>Arachnida</taxon>
        <taxon>Araneae</taxon>
        <taxon>Araneomorphae</taxon>
        <taxon>Entelegynae</taxon>
        <taxon>Araneoidea</taxon>
        <taxon>Araneidae</taxon>
        <taxon>Caerostris</taxon>
    </lineage>
</organism>
<evidence type="ECO:0000313" key="2">
    <source>
        <dbReference type="EMBL" id="GIY23554.1"/>
    </source>
</evidence>
<keyword evidence="3" id="KW-1185">Reference proteome</keyword>
<evidence type="ECO:0000313" key="3">
    <source>
        <dbReference type="Proteomes" id="UP001054945"/>
    </source>
</evidence>
<sequence length="110" mass="12834">MAVLAAVVAASCLQVISWVLKFIFQDDIINMFLVTAYILVMRLILSKTTKMRKYIVNGSNEPKFIKESRVPTVYSKDVWMLCDALGIEAKWAFCWRWCEKKRQSLPRLKQ</sequence>
<evidence type="ECO:0000256" key="1">
    <source>
        <dbReference type="SAM" id="Phobius"/>
    </source>
</evidence>
<accession>A0AAV4RPL2</accession>